<sequence>MATFFLRPMAGAVGG</sequence>
<name>A0A0A9GLZ4_ARUDO</name>
<proteinExistence type="predicted"/>
<protein>
    <submittedName>
        <fullName evidence="1">Uncharacterized protein</fullName>
    </submittedName>
</protein>
<reference evidence="1" key="1">
    <citation type="submission" date="2014-09" db="EMBL/GenBank/DDBJ databases">
        <authorList>
            <person name="Magalhaes I.L.F."/>
            <person name="Oliveira U."/>
            <person name="Santos F.R."/>
            <person name="Vidigal T.H.D.A."/>
            <person name="Brescovit A.D."/>
            <person name="Santos A.J."/>
        </authorList>
    </citation>
    <scope>NUCLEOTIDE SEQUENCE</scope>
    <source>
        <tissue evidence="1">Shoot tissue taken approximately 20 cm above the soil surface</tissue>
    </source>
</reference>
<reference evidence="1" key="2">
    <citation type="journal article" date="2015" name="Data Brief">
        <title>Shoot transcriptome of the giant reed, Arundo donax.</title>
        <authorList>
            <person name="Barrero R.A."/>
            <person name="Guerrero F.D."/>
            <person name="Moolhuijzen P."/>
            <person name="Goolsby J.A."/>
            <person name="Tidwell J."/>
            <person name="Bellgard S.E."/>
            <person name="Bellgard M.I."/>
        </authorList>
    </citation>
    <scope>NUCLEOTIDE SEQUENCE</scope>
    <source>
        <tissue evidence="1">Shoot tissue taken approximately 20 cm above the soil surface</tissue>
    </source>
</reference>
<accession>A0A0A9GLZ4</accession>
<dbReference type="EMBL" id="GBRH01176213">
    <property type="protein sequence ID" value="JAE21683.1"/>
    <property type="molecule type" value="Transcribed_RNA"/>
</dbReference>
<organism evidence="1">
    <name type="scientific">Arundo donax</name>
    <name type="common">Giant reed</name>
    <name type="synonym">Donax arundinaceus</name>
    <dbReference type="NCBI Taxonomy" id="35708"/>
    <lineage>
        <taxon>Eukaryota</taxon>
        <taxon>Viridiplantae</taxon>
        <taxon>Streptophyta</taxon>
        <taxon>Embryophyta</taxon>
        <taxon>Tracheophyta</taxon>
        <taxon>Spermatophyta</taxon>
        <taxon>Magnoliopsida</taxon>
        <taxon>Liliopsida</taxon>
        <taxon>Poales</taxon>
        <taxon>Poaceae</taxon>
        <taxon>PACMAD clade</taxon>
        <taxon>Arundinoideae</taxon>
        <taxon>Arundineae</taxon>
        <taxon>Arundo</taxon>
    </lineage>
</organism>
<evidence type="ECO:0000313" key="1">
    <source>
        <dbReference type="EMBL" id="JAE21683.1"/>
    </source>
</evidence>